<evidence type="ECO:0000313" key="2">
    <source>
        <dbReference type="EMBL" id="GAA3621958.1"/>
    </source>
</evidence>
<dbReference type="InterPro" id="IPR029052">
    <property type="entry name" value="Metallo-depent_PP-like"/>
</dbReference>
<protein>
    <recommendedName>
        <fullName evidence="1">Calcineurin-like phosphoesterase domain-containing protein</fullName>
    </recommendedName>
</protein>
<name>A0ABP7A1F2_9ACTN</name>
<dbReference type="SUPFAM" id="SSF56300">
    <property type="entry name" value="Metallo-dependent phosphatases"/>
    <property type="match status" value="1"/>
</dbReference>
<gene>
    <name evidence="2" type="ORF">GCM10022419_129550</name>
</gene>
<evidence type="ECO:0000259" key="1">
    <source>
        <dbReference type="Pfam" id="PF00149"/>
    </source>
</evidence>
<organism evidence="2 3">
    <name type="scientific">Nonomuraea rosea</name>
    <dbReference type="NCBI Taxonomy" id="638574"/>
    <lineage>
        <taxon>Bacteria</taxon>
        <taxon>Bacillati</taxon>
        <taxon>Actinomycetota</taxon>
        <taxon>Actinomycetes</taxon>
        <taxon>Streptosporangiales</taxon>
        <taxon>Streptosporangiaceae</taxon>
        <taxon>Nonomuraea</taxon>
    </lineage>
</organism>
<evidence type="ECO:0000313" key="3">
    <source>
        <dbReference type="Proteomes" id="UP001500630"/>
    </source>
</evidence>
<comment type="caution">
    <text evidence="2">The sequence shown here is derived from an EMBL/GenBank/DDBJ whole genome shotgun (WGS) entry which is preliminary data.</text>
</comment>
<dbReference type="EMBL" id="BAABDQ010000066">
    <property type="protein sequence ID" value="GAA3621958.1"/>
    <property type="molecule type" value="Genomic_DNA"/>
</dbReference>
<dbReference type="Gene3D" id="3.60.21.10">
    <property type="match status" value="1"/>
</dbReference>
<dbReference type="Proteomes" id="UP001500630">
    <property type="component" value="Unassembled WGS sequence"/>
</dbReference>
<proteinExistence type="predicted"/>
<dbReference type="InterPro" id="IPR004843">
    <property type="entry name" value="Calcineurin-like_PHP"/>
</dbReference>
<accession>A0ABP7A1F2</accession>
<sequence>MLFVSGNHEDHDWLASLHDAAAAEVVPVDPFGAYRHVACGNVIEVAGQRVAFLGLIEAPGKMDLDESAYARLTAVEPGGVDVLVTHDGPYGMSLDRRGNVQGSAKLARLIEHLQPRLHVSGHYHHPSGPRRYGDTTSYALAQLVQPKVTRWEPEPVNPEQRVTAGSIGLLDTETGGFEYIQDEWLADVKGDALDLAGLVAATH</sequence>
<keyword evidence="3" id="KW-1185">Reference proteome</keyword>
<dbReference type="Pfam" id="PF00149">
    <property type="entry name" value="Metallophos"/>
    <property type="match status" value="1"/>
</dbReference>
<reference evidence="3" key="1">
    <citation type="journal article" date="2019" name="Int. J. Syst. Evol. Microbiol.">
        <title>The Global Catalogue of Microorganisms (GCM) 10K type strain sequencing project: providing services to taxonomists for standard genome sequencing and annotation.</title>
        <authorList>
            <consortium name="The Broad Institute Genomics Platform"/>
            <consortium name="The Broad Institute Genome Sequencing Center for Infectious Disease"/>
            <person name="Wu L."/>
            <person name="Ma J."/>
        </authorList>
    </citation>
    <scope>NUCLEOTIDE SEQUENCE [LARGE SCALE GENOMIC DNA]</scope>
    <source>
        <strain evidence="3">JCM 17326</strain>
    </source>
</reference>
<feature type="domain" description="Calcineurin-like phosphoesterase" evidence="1">
    <location>
        <begin position="3"/>
        <end position="126"/>
    </location>
</feature>